<dbReference type="Pfam" id="PF03901">
    <property type="entry name" value="Glyco_transf_22"/>
    <property type="match status" value="1"/>
</dbReference>
<keyword evidence="6" id="KW-0808">Transferase</keyword>
<evidence type="ECO:0000313" key="14">
    <source>
        <dbReference type="EMBL" id="KAF2399232.1"/>
    </source>
</evidence>
<accession>A0A6G1HTA0</accession>
<comment type="caution">
    <text evidence="12">Lacks conserved residue(s) required for the propagation of feature annotation.</text>
</comment>
<dbReference type="GO" id="GO:0005789">
    <property type="term" value="C:endoplasmic reticulum membrane"/>
    <property type="evidence" value="ECO:0007669"/>
    <property type="project" value="UniProtKB-SubCell"/>
</dbReference>
<keyword evidence="8 12" id="KW-0256">Endoplasmic reticulum</keyword>
<evidence type="ECO:0000256" key="9">
    <source>
        <dbReference type="ARBA" id="ARBA00022989"/>
    </source>
</evidence>
<feature type="transmembrane region" description="Helical" evidence="12">
    <location>
        <begin position="357"/>
        <end position="379"/>
    </location>
</feature>
<evidence type="ECO:0000256" key="8">
    <source>
        <dbReference type="ARBA" id="ARBA00022824"/>
    </source>
</evidence>
<sequence>MTSYNPSHTSPASSTGAVASSSSLRSSAASLSSASLTDRRNAHRLRNPSSLPAPQAPSPSPPTLPTFHYLPALSSSLHVLLLLFALRIFNALTLKTFFQPDEFFQSLEPAWQLAFGEDSGAWITWEWKNQLRSSLHPLLFAGVYHTAALLSAVCRLSPALRSSLLLAAPKVTQALFATALDYFTWRWVQSIYGPRSRAAWASLALTTLSPWQWFCSTRTLSNCLEASLTAAALLFWPWHWISSRKAGHFDQSARGPRSGEISRLRLSLSLAAVATIFRPTNVLVWLPIALQTLRKTSVQRRVSLIREAIVCGSIVLACTTIVDRIFFGMWAFPPLRFVYFNITKSLAVFYGSNRPDYYFTEGLPLLLTTALPFAAIGLFKGMQSALVKGKDSVVQEVQATATWTILFVVGSLSLISHKEARFLYPLLPLLHLLASPSLAYSTSSRPLGWLKRIAVIGFVSINVAIAAYTSLVHQRGVIDVLHELRSRYELRERGGDFTVAFLMPCHSTPWRSHLIHKGIDAWALTCEPPLDVPLDQRHTYLDEADQFYAHPPAWLAMHMEDLPALTSGASGGASSGADGLRGRRAVGRDGLEERDEGARMAWPRRAWPQYLAFFEQLEPTMKTVLQSTPYRECWRTFNSHWHDDWRRRGDVIVWCLEEA</sequence>
<evidence type="ECO:0000313" key="15">
    <source>
        <dbReference type="Proteomes" id="UP000799640"/>
    </source>
</evidence>
<evidence type="ECO:0000256" key="6">
    <source>
        <dbReference type="ARBA" id="ARBA00022679"/>
    </source>
</evidence>
<feature type="transmembrane region" description="Helical" evidence="12">
    <location>
        <begin position="67"/>
        <end position="89"/>
    </location>
</feature>
<feature type="compositionally biased region" description="Low complexity" evidence="13">
    <location>
        <begin position="9"/>
        <end position="20"/>
    </location>
</feature>
<comment type="function">
    <text evidence="11">Mannosyltransferase involved in glycosylphosphatidylinositol-anchor biosynthesis. Transfers the third mannose to Man2-GlcN-acyl-PI during GPI precursor assembly.</text>
</comment>
<dbReference type="Proteomes" id="UP000799640">
    <property type="component" value="Unassembled WGS sequence"/>
</dbReference>
<feature type="transmembrane region" description="Helical" evidence="12">
    <location>
        <begin position="453"/>
        <end position="471"/>
    </location>
</feature>
<evidence type="ECO:0000256" key="5">
    <source>
        <dbReference type="ARBA" id="ARBA00022676"/>
    </source>
</evidence>
<evidence type="ECO:0000256" key="4">
    <source>
        <dbReference type="ARBA" id="ARBA00022502"/>
    </source>
</evidence>
<dbReference type="AlphaFoldDB" id="A0A6G1HTA0"/>
<evidence type="ECO:0000256" key="1">
    <source>
        <dbReference type="ARBA" id="ARBA00004477"/>
    </source>
</evidence>
<dbReference type="PANTHER" id="PTHR22760">
    <property type="entry name" value="GLYCOSYLTRANSFERASE"/>
    <property type="match status" value="1"/>
</dbReference>
<evidence type="ECO:0000256" key="12">
    <source>
        <dbReference type="RuleBase" id="RU363075"/>
    </source>
</evidence>
<keyword evidence="15" id="KW-1185">Reference proteome</keyword>
<dbReference type="EMBL" id="ML996698">
    <property type="protein sequence ID" value="KAF2399232.1"/>
    <property type="molecule type" value="Genomic_DNA"/>
</dbReference>
<organism evidence="14 15">
    <name type="scientific">Trichodelitschia bisporula</name>
    <dbReference type="NCBI Taxonomy" id="703511"/>
    <lineage>
        <taxon>Eukaryota</taxon>
        <taxon>Fungi</taxon>
        <taxon>Dikarya</taxon>
        <taxon>Ascomycota</taxon>
        <taxon>Pezizomycotina</taxon>
        <taxon>Dothideomycetes</taxon>
        <taxon>Dothideomycetes incertae sedis</taxon>
        <taxon>Phaeotrichales</taxon>
        <taxon>Phaeotrichaceae</taxon>
        <taxon>Trichodelitschia</taxon>
    </lineage>
</organism>
<proteinExistence type="inferred from homology"/>
<keyword evidence="10 12" id="KW-0472">Membrane</keyword>
<feature type="region of interest" description="Disordered" evidence="13">
    <location>
        <begin position="1"/>
        <end position="20"/>
    </location>
</feature>
<dbReference type="PANTHER" id="PTHR22760:SF4">
    <property type="entry name" value="GPI MANNOSYLTRANSFERASE 3"/>
    <property type="match status" value="1"/>
</dbReference>
<keyword evidence="7 12" id="KW-0812">Transmembrane</keyword>
<dbReference type="InterPro" id="IPR005599">
    <property type="entry name" value="GPI_mannosylTrfase"/>
</dbReference>
<gene>
    <name evidence="14" type="ORF">EJ06DRAFT_531566</name>
</gene>
<feature type="transmembrane region" description="Helical" evidence="12">
    <location>
        <begin position="309"/>
        <end position="332"/>
    </location>
</feature>
<evidence type="ECO:0000256" key="11">
    <source>
        <dbReference type="ARBA" id="ARBA00024708"/>
    </source>
</evidence>
<reference evidence="14" key="1">
    <citation type="journal article" date="2020" name="Stud. Mycol.">
        <title>101 Dothideomycetes genomes: a test case for predicting lifestyles and emergence of pathogens.</title>
        <authorList>
            <person name="Haridas S."/>
            <person name="Albert R."/>
            <person name="Binder M."/>
            <person name="Bloem J."/>
            <person name="Labutti K."/>
            <person name="Salamov A."/>
            <person name="Andreopoulos B."/>
            <person name="Baker S."/>
            <person name="Barry K."/>
            <person name="Bills G."/>
            <person name="Bluhm B."/>
            <person name="Cannon C."/>
            <person name="Castanera R."/>
            <person name="Culley D."/>
            <person name="Daum C."/>
            <person name="Ezra D."/>
            <person name="Gonzalez J."/>
            <person name="Henrissat B."/>
            <person name="Kuo A."/>
            <person name="Liang C."/>
            <person name="Lipzen A."/>
            <person name="Lutzoni F."/>
            <person name="Magnuson J."/>
            <person name="Mondo S."/>
            <person name="Nolan M."/>
            <person name="Ohm R."/>
            <person name="Pangilinan J."/>
            <person name="Park H.-J."/>
            <person name="Ramirez L."/>
            <person name="Alfaro M."/>
            <person name="Sun H."/>
            <person name="Tritt A."/>
            <person name="Yoshinaga Y."/>
            <person name="Zwiers L.-H."/>
            <person name="Turgeon B."/>
            <person name="Goodwin S."/>
            <person name="Spatafora J."/>
            <person name="Crous P."/>
            <person name="Grigoriev I."/>
        </authorList>
    </citation>
    <scope>NUCLEOTIDE SEQUENCE</scope>
    <source>
        <strain evidence="14">CBS 262.69</strain>
    </source>
</reference>
<dbReference type="OrthoDB" id="416834at2759"/>
<keyword evidence="9 12" id="KW-1133">Transmembrane helix</keyword>
<comment type="similarity">
    <text evidence="3">Belongs to the glycosyltransferase 22 family. PIGB subfamily.</text>
</comment>
<evidence type="ECO:0000256" key="10">
    <source>
        <dbReference type="ARBA" id="ARBA00023136"/>
    </source>
</evidence>
<evidence type="ECO:0000256" key="2">
    <source>
        <dbReference type="ARBA" id="ARBA00004687"/>
    </source>
</evidence>
<name>A0A6G1HTA0_9PEZI</name>
<comment type="pathway">
    <text evidence="2">Glycolipid biosynthesis; glycosylphosphatidylinositol-anchor biosynthesis.</text>
</comment>
<evidence type="ECO:0000256" key="7">
    <source>
        <dbReference type="ARBA" id="ARBA00022692"/>
    </source>
</evidence>
<protein>
    <recommendedName>
        <fullName evidence="12">Mannosyltransferase</fullName>
        <ecNumber evidence="12">2.4.1.-</ecNumber>
    </recommendedName>
</protein>
<dbReference type="GO" id="GO:0006506">
    <property type="term" value="P:GPI anchor biosynthetic process"/>
    <property type="evidence" value="ECO:0007669"/>
    <property type="project" value="UniProtKB-UniPathway"/>
</dbReference>
<keyword evidence="5 12" id="KW-0328">Glycosyltransferase</keyword>
<evidence type="ECO:0000256" key="13">
    <source>
        <dbReference type="SAM" id="MobiDB-lite"/>
    </source>
</evidence>
<keyword evidence="4" id="KW-0337">GPI-anchor biosynthesis</keyword>
<feature type="region of interest" description="Disordered" evidence="13">
    <location>
        <begin position="567"/>
        <end position="592"/>
    </location>
</feature>
<dbReference type="GO" id="GO:0000026">
    <property type="term" value="F:alpha-1,2-mannosyltransferase activity"/>
    <property type="evidence" value="ECO:0007669"/>
    <property type="project" value="TreeGrafter"/>
</dbReference>
<comment type="subcellular location">
    <subcellularLocation>
        <location evidence="1 12">Endoplasmic reticulum membrane</location>
        <topology evidence="1 12">Multi-pass membrane protein</topology>
    </subcellularLocation>
</comment>
<dbReference type="UniPathway" id="UPA00196"/>
<evidence type="ECO:0000256" key="3">
    <source>
        <dbReference type="ARBA" id="ARBA00006065"/>
    </source>
</evidence>
<dbReference type="EC" id="2.4.1.-" evidence="12"/>
<feature type="region of interest" description="Disordered" evidence="13">
    <location>
        <begin position="30"/>
        <end position="60"/>
    </location>
</feature>